<feature type="compositionally biased region" description="Basic and acidic residues" evidence="1">
    <location>
        <begin position="20"/>
        <end position="29"/>
    </location>
</feature>
<sequence>MSDPVTRKTSNYDPNNFKVPEFRKNKDGKLDPTDYQAAVALKDFMQRNDMLFFNEDQLKEGNEKGTVANGDRAIQLNDKEKAMFKKLSDGLFNRLDAGDNDTHDGVVGGRDIDKSIKTSWKLHGDKTSEEGYWKDPTASLSMTPHQAKEHLLKYMDENKDNHLVPYYSSKDNKVISREILENAINFHKFETRFKDGIDDPEVIQALILLRKDFDKVNIGDSENLNSGGDEFFLTLEEIKKWKV</sequence>
<dbReference type="EMBL" id="JAWIIV010000008">
    <property type="protein sequence ID" value="MEC4719777.1"/>
    <property type="molecule type" value="Genomic_DNA"/>
</dbReference>
<evidence type="ECO:0008006" key="4">
    <source>
        <dbReference type="Google" id="ProtNLM"/>
    </source>
</evidence>
<gene>
    <name evidence="2" type="ORF">RY831_11505</name>
</gene>
<name>A0ABU6J806_9BURK</name>
<organism evidence="2 3">
    <name type="scientific">Noviherbaspirillum album</name>
    <dbReference type="NCBI Taxonomy" id="3080276"/>
    <lineage>
        <taxon>Bacteria</taxon>
        <taxon>Pseudomonadati</taxon>
        <taxon>Pseudomonadota</taxon>
        <taxon>Betaproteobacteria</taxon>
        <taxon>Burkholderiales</taxon>
        <taxon>Oxalobacteraceae</taxon>
        <taxon>Noviherbaspirillum</taxon>
    </lineage>
</organism>
<evidence type="ECO:0000313" key="3">
    <source>
        <dbReference type="Proteomes" id="UP001352263"/>
    </source>
</evidence>
<proteinExistence type="predicted"/>
<evidence type="ECO:0000313" key="2">
    <source>
        <dbReference type="EMBL" id="MEC4719777.1"/>
    </source>
</evidence>
<dbReference type="Proteomes" id="UP001352263">
    <property type="component" value="Unassembled WGS sequence"/>
</dbReference>
<accession>A0ABU6J806</accession>
<evidence type="ECO:0000256" key="1">
    <source>
        <dbReference type="SAM" id="MobiDB-lite"/>
    </source>
</evidence>
<protein>
    <recommendedName>
        <fullName evidence="4">EF-hand domain-containing protein</fullName>
    </recommendedName>
</protein>
<reference evidence="2 3" key="1">
    <citation type="submission" date="2023-10" db="EMBL/GenBank/DDBJ databases">
        <title>Noviherbaspirillum sp. CPCC 100848 genome assembly.</title>
        <authorList>
            <person name="Li X.Y."/>
            <person name="Fang X.M."/>
        </authorList>
    </citation>
    <scope>NUCLEOTIDE SEQUENCE [LARGE SCALE GENOMIC DNA]</scope>
    <source>
        <strain evidence="2 3">CPCC 100848</strain>
    </source>
</reference>
<comment type="caution">
    <text evidence="2">The sequence shown here is derived from an EMBL/GenBank/DDBJ whole genome shotgun (WGS) entry which is preliminary data.</text>
</comment>
<feature type="region of interest" description="Disordered" evidence="1">
    <location>
        <begin position="1"/>
        <end position="29"/>
    </location>
</feature>
<dbReference type="RefSeq" id="WP_326506491.1">
    <property type="nucleotide sequence ID" value="NZ_JAWIIV010000008.1"/>
</dbReference>
<keyword evidence="3" id="KW-1185">Reference proteome</keyword>